<dbReference type="KEGG" id="scor:J3U87_02075"/>
<keyword evidence="2" id="KW-1185">Reference proteome</keyword>
<evidence type="ECO:0000313" key="1">
    <source>
        <dbReference type="EMBL" id="QTD51231.1"/>
    </source>
</evidence>
<dbReference type="AlphaFoldDB" id="A0A8A4TQM0"/>
<accession>A0A8A4TQM0</accession>
<sequence length="49" mass="5673">MNVEKDTTLSGWIGLPESVSKRYRWLKNREDRPAKGADAAVDREIRDEI</sequence>
<dbReference type="RefSeq" id="WP_237381362.1">
    <property type="nucleotide sequence ID" value="NZ_CP071793.1"/>
</dbReference>
<proteinExistence type="predicted"/>
<gene>
    <name evidence="1" type="ORF">J3U87_02075</name>
</gene>
<name>A0A8A4TQM0_SULCO</name>
<reference evidence="1" key="1">
    <citation type="submission" date="2021-03" db="EMBL/GenBank/DDBJ databases">
        <title>Acanthopleuribacteraceae sp. M133.</title>
        <authorList>
            <person name="Wang G."/>
        </authorList>
    </citation>
    <scope>NUCLEOTIDE SEQUENCE</scope>
    <source>
        <strain evidence="1">M133</strain>
    </source>
</reference>
<organism evidence="1 2">
    <name type="scientific">Sulfidibacter corallicola</name>
    <dbReference type="NCBI Taxonomy" id="2818388"/>
    <lineage>
        <taxon>Bacteria</taxon>
        <taxon>Pseudomonadati</taxon>
        <taxon>Acidobacteriota</taxon>
        <taxon>Holophagae</taxon>
        <taxon>Acanthopleuribacterales</taxon>
        <taxon>Acanthopleuribacteraceae</taxon>
        <taxon>Sulfidibacter</taxon>
    </lineage>
</organism>
<protein>
    <submittedName>
        <fullName evidence="1">Uncharacterized protein</fullName>
    </submittedName>
</protein>
<evidence type="ECO:0000313" key="2">
    <source>
        <dbReference type="Proteomes" id="UP000663929"/>
    </source>
</evidence>
<dbReference type="EMBL" id="CP071793">
    <property type="protein sequence ID" value="QTD51231.1"/>
    <property type="molecule type" value="Genomic_DNA"/>
</dbReference>
<dbReference type="Proteomes" id="UP000663929">
    <property type="component" value="Chromosome"/>
</dbReference>